<evidence type="ECO:0000313" key="10">
    <source>
        <dbReference type="EMBL" id="VAX32326.1"/>
    </source>
</evidence>
<keyword evidence="10" id="KW-0132">Cell division</keyword>
<evidence type="ECO:0000256" key="4">
    <source>
        <dbReference type="ARBA" id="ARBA00023110"/>
    </source>
</evidence>
<dbReference type="Gene3D" id="1.10.3120.10">
    <property type="entry name" value="Trigger factor, C-terminal domain"/>
    <property type="match status" value="1"/>
</dbReference>
<dbReference type="GO" id="GO:0043022">
    <property type="term" value="F:ribosome binding"/>
    <property type="evidence" value="ECO:0007669"/>
    <property type="project" value="TreeGrafter"/>
</dbReference>
<dbReference type="NCBIfam" id="TIGR00115">
    <property type="entry name" value="tig"/>
    <property type="match status" value="1"/>
</dbReference>
<evidence type="ECO:0000256" key="5">
    <source>
        <dbReference type="ARBA" id="ARBA00023186"/>
    </source>
</evidence>
<dbReference type="SUPFAM" id="SSF102735">
    <property type="entry name" value="Trigger factor ribosome-binding domain"/>
    <property type="match status" value="1"/>
</dbReference>
<keyword evidence="4" id="KW-0697">Rotamase</keyword>
<keyword evidence="5" id="KW-0143">Chaperone</keyword>
<dbReference type="SUPFAM" id="SSF54534">
    <property type="entry name" value="FKBP-like"/>
    <property type="match status" value="1"/>
</dbReference>
<keyword evidence="7" id="KW-0175">Coiled coil</keyword>
<name>A0A3B1CP59_9ZZZZ</name>
<dbReference type="Pfam" id="PF05698">
    <property type="entry name" value="Trigger_C"/>
    <property type="match status" value="1"/>
</dbReference>
<organism evidence="10">
    <name type="scientific">hydrothermal vent metagenome</name>
    <dbReference type="NCBI Taxonomy" id="652676"/>
    <lineage>
        <taxon>unclassified sequences</taxon>
        <taxon>metagenomes</taxon>
        <taxon>ecological metagenomes</taxon>
    </lineage>
</organism>
<evidence type="ECO:0000259" key="9">
    <source>
        <dbReference type="Pfam" id="PF05698"/>
    </source>
</evidence>
<dbReference type="InterPro" id="IPR008881">
    <property type="entry name" value="Trigger_fac_ribosome-bd_bac"/>
</dbReference>
<dbReference type="GO" id="GO:0043335">
    <property type="term" value="P:protein unfolding"/>
    <property type="evidence" value="ECO:0007669"/>
    <property type="project" value="TreeGrafter"/>
</dbReference>
<dbReference type="EC" id="5.2.1.8" evidence="3"/>
<dbReference type="PANTHER" id="PTHR30560">
    <property type="entry name" value="TRIGGER FACTOR CHAPERONE AND PEPTIDYL-PROLYL CIS/TRANS ISOMERASE"/>
    <property type="match status" value="1"/>
</dbReference>
<dbReference type="HAMAP" id="MF_00303">
    <property type="entry name" value="Trigger_factor_Tig"/>
    <property type="match status" value="1"/>
</dbReference>
<feature type="domain" description="Trigger factor ribosome-binding bacterial" evidence="8">
    <location>
        <begin position="1"/>
        <end position="144"/>
    </location>
</feature>
<dbReference type="EMBL" id="UOGH01000250">
    <property type="protein sequence ID" value="VAX32326.1"/>
    <property type="molecule type" value="Genomic_DNA"/>
</dbReference>
<reference evidence="10" key="1">
    <citation type="submission" date="2018-06" db="EMBL/GenBank/DDBJ databases">
        <authorList>
            <person name="Zhirakovskaya E."/>
        </authorList>
    </citation>
    <scope>NUCLEOTIDE SEQUENCE</scope>
</reference>
<evidence type="ECO:0000256" key="6">
    <source>
        <dbReference type="ARBA" id="ARBA00023235"/>
    </source>
</evidence>
<feature type="domain" description="Trigger factor C-terminal" evidence="9">
    <location>
        <begin position="256"/>
        <end position="403"/>
    </location>
</feature>
<gene>
    <name evidence="10" type="ORF">MNBD_NITROSPIRAE02-685</name>
</gene>
<comment type="catalytic activity">
    <reaction evidence="1">
        <text>[protein]-peptidylproline (omega=180) = [protein]-peptidylproline (omega=0)</text>
        <dbReference type="Rhea" id="RHEA:16237"/>
        <dbReference type="Rhea" id="RHEA-COMP:10747"/>
        <dbReference type="Rhea" id="RHEA-COMP:10748"/>
        <dbReference type="ChEBI" id="CHEBI:83833"/>
        <dbReference type="ChEBI" id="CHEBI:83834"/>
        <dbReference type="EC" id="5.2.1.8"/>
    </reaction>
</comment>
<dbReference type="GO" id="GO:0015031">
    <property type="term" value="P:protein transport"/>
    <property type="evidence" value="ECO:0007669"/>
    <property type="project" value="InterPro"/>
</dbReference>
<dbReference type="Pfam" id="PF05697">
    <property type="entry name" value="Trigger_N"/>
    <property type="match status" value="1"/>
</dbReference>
<evidence type="ECO:0000256" key="7">
    <source>
        <dbReference type="SAM" id="Coils"/>
    </source>
</evidence>
<dbReference type="InterPro" id="IPR005215">
    <property type="entry name" value="Trig_fac"/>
</dbReference>
<accession>A0A3B1CP59</accession>
<evidence type="ECO:0000256" key="2">
    <source>
        <dbReference type="ARBA" id="ARBA00005464"/>
    </source>
</evidence>
<dbReference type="InterPro" id="IPR036611">
    <property type="entry name" value="Trigger_fac_ribosome-bd_sf"/>
</dbReference>
<dbReference type="SUPFAM" id="SSF109998">
    <property type="entry name" value="Triger factor/SurA peptide-binding domain-like"/>
    <property type="match status" value="1"/>
</dbReference>
<protein>
    <recommendedName>
        <fullName evidence="3">peptidylprolyl isomerase</fullName>
        <ecNumber evidence="3">5.2.1.8</ecNumber>
    </recommendedName>
</protein>
<dbReference type="InterPro" id="IPR037041">
    <property type="entry name" value="Trigger_fac_C_sf"/>
</dbReference>
<dbReference type="Gene3D" id="3.30.70.1050">
    <property type="entry name" value="Trigger factor ribosome-binding domain"/>
    <property type="match status" value="1"/>
</dbReference>
<dbReference type="InterPro" id="IPR027304">
    <property type="entry name" value="Trigger_fact/SurA_dom_sf"/>
</dbReference>
<dbReference type="GO" id="GO:0051301">
    <property type="term" value="P:cell division"/>
    <property type="evidence" value="ECO:0007669"/>
    <property type="project" value="UniProtKB-KW"/>
</dbReference>
<evidence type="ECO:0000259" key="8">
    <source>
        <dbReference type="Pfam" id="PF05697"/>
    </source>
</evidence>
<dbReference type="GO" id="GO:0051083">
    <property type="term" value="P:'de novo' cotranslational protein folding"/>
    <property type="evidence" value="ECO:0007669"/>
    <property type="project" value="TreeGrafter"/>
</dbReference>
<comment type="similarity">
    <text evidence="2">Belongs to the FKBP-type PPIase family. Tig subfamily.</text>
</comment>
<dbReference type="GO" id="GO:0003755">
    <property type="term" value="F:peptidyl-prolyl cis-trans isomerase activity"/>
    <property type="evidence" value="ECO:0007669"/>
    <property type="project" value="UniProtKB-KW"/>
</dbReference>
<evidence type="ECO:0000256" key="1">
    <source>
        <dbReference type="ARBA" id="ARBA00000971"/>
    </source>
</evidence>
<dbReference type="InterPro" id="IPR046357">
    <property type="entry name" value="PPIase_dom_sf"/>
</dbReference>
<dbReference type="Gene3D" id="3.10.50.40">
    <property type="match status" value="1"/>
</dbReference>
<dbReference type="GO" id="GO:0044183">
    <property type="term" value="F:protein folding chaperone"/>
    <property type="evidence" value="ECO:0007669"/>
    <property type="project" value="TreeGrafter"/>
</dbReference>
<dbReference type="InterPro" id="IPR008880">
    <property type="entry name" value="Trigger_fac_C"/>
</dbReference>
<sequence length="427" mass="48662">MQKTVEDINPTKKKFVVEIPADVLEHKIEEALRNLGRTTKIPGFRPGKVPLSLLERRYGKDVEMDVIERLIPEYYVMAIKEEALFPVAAPVFEEYDFKRKTPLKMTFTVEFLPEIKDLKYEGYTVKEETVDVTDEEVEDTTKRLLTEKSTYEVVDDTISDGDLVVVDYEVVEEDQKVAGQFIKIGSDIVPQEISEALKGRKAGEPFEVTAAFPDDYVNKNFCGKTLTLKGSINEVKRLRKAELNDEFAKDLGYEDLEKLKVAVRESLENVKKEMSENRQKAELIEQLVKDNEFEIPEILLESELNALVGGERKKDPELDVEKAREDLREQAVRNVKANILLDVIAEKEKVEVTDDEIKKRIVEIAGSMYLSPENFVDLYLRDEGAMGGFRQNIVREKALDIVLQKAVREAGKSDKVETGNAKTSDSE</sequence>
<proteinExistence type="inferred from homology"/>
<keyword evidence="10" id="KW-0131">Cell cycle</keyword>
<dbReference type="PIRSF" id="PIRSF003095">
    <property type="entry name" value="Trigger_factor"/>
    <property type="match status" value="1"/>
</dbReference>
<keyword evidence="6 10" id="KW-0413">Isomerase</keyword>
<dbReference type="PANTHER" id="PTHR30560:SF3">
    <property type="entry name" value="TRIGGER FACTOR-LIKE PROTEIN TIG, CHLOROPLASTIC"/>
    <property type="match status" value="1"/>
</dbReference>
<feature type="coiled-coil region" evidence="7">
    <location>
        <begin position="253"/>
        <end position="287"/>
    </location>
</feature>
<evidence type="ECO:0000256" key="3">
    <source>
        <dbReference type="ARBA" id="ARBA00013194"/>
    </source>
</evidence>
<dbReference type="AlphaFoldDB" id="A0A3B1CP59"/>